<name>E3IVB1_PSEI1</name>
<dbReference type="RefSeq" id="WP_013424393.1">
    <property type="nucleotide sequence ID" value="NC_014666.1"/>
</dbReference>
<proteinExistence type="predicted"/>
<organism evidence="6 7">
    <name type="scientific">Pseudofrankia inefficax (strain DSM 45817 / CECT 9037 / DDB 130130 / EuI1c)</name>
    <name type="common">Frankia inefficax</name>
    <dbReference type="NCBI Taxonomy" id="298654"/>
    <lineage>
        <taxon>Bacteria</taxon>
        <taxon>Bacillati</taxon>
        <taxon>Actinomycetota</taxon>
        <taxon>Actinomycetes</taxon>
        <taxon>Frankiales</taxon>
        <taxon>Frankiaceae</taxon>
        <taxon>Pseudofrankia</taxon>
    </lineage>
</organism>
<dbReference type="eggNOG" id="COG1129">
    <property type="taxonomic scope" value="Bacteria"/>
</dbReference>
<evidence type="ECO:0000256" key="2">
    <source>
        <dbReference type="ARBA" id="ARBA00022737"/>
    </source>
</evidence>
<dbReference type="SUPFAM" id="SSF52540">
    <property type="entry name" value="P-loop containing nucleoside triphosphate hydrolases"/>
    <property type="match status" value="2"/>
</dbReference>
<dbReference type="SMART" id="SM00382">
    <property type="entry name" value="AAA"/>
    <property type="match status" value="2"/>
</dbReference>
<keyword evidence="1" id="KW-0813">Transport</keyword>
<keyword evidence="3" id="KW-0547">Nucleotide-binding</keyword>
<dbReference type="InterPro" id="IPR050107">
    <property type="entry name" value="ABC_carbohydrate_import_ATPase"/>
</dbReference>
<dbReference type="EMBL" id="CP002299">
    <property type="protein sequence ID" value="ADP81275.1"/>
    <property type="molecule type" value="Genomic_DNA"/>
</dbReference>
<dbReference type="Gene3D" id="3.40.50.300">
    <property type="entry name" value="P-loop containing nucleotide triphosphate hydrolases"/>
    <property type="match status" value="2"/>
</dbReference>
<feature type="domain" description="ABC transporter" evidence="5">
    <location>
        <begin position="276"/>
        <end position="520"/>
    </location>
</feature>
<dbReference type="STRING" id="298654.FraEuI1c_3262"/>
<dbReference type="AlphaFoldDB" id="E3IVB1"/>
<gene>
    <name evidence="6" type="ordered locus">FraEuI1c_3262</name>
</gene>
<dbReference type="InParanoid" id="E3IVB1"/>
<dbReference type="CDD" id="cd03216">
    <property type="entry name" value="ABC_Carb_Monos_I"/>
    <property type="match status" value="1"/>
</dbReference>
<keyword evidence="7" id="KW-1185">Reference proteome</keyword>
<dbReference type="InterPro" id="IPR027417">
    <property type="entry name" value="P-loop_NTPase"/>
</dbReference>
<dbReference type="HOGENOM" id="CLU_000604_92_3_11"/>
<dbReference type="InterPro" id="IPR003593">
    <property type="entry name" value="AAA+_ATPase"/>
</dbReference>
<dbReference type="GO" id="GO:0016887">
    <property type="term" value="F:ATP hydrolysis activity"/>
    <property type="evidence" value="ECO:0007669"/>
    <property type="project" value="InterPro"/>
</dbReference>
<dbReference type="PANTHER" id="PTHR43790:SF9">
    <property type="entry name" value="GALACTOFURANOSE TRANSPORTER ATP-BINDING PROTEIN YTFR"/>
    <property type="match status" value="1"/>
</dbReference>
<dbReference type="GO" id="GO:0005524">
    <property type="term" value="F:ATP binding"/>
    <property type="evidence" value="ECO:0007669"/>
    <property type="project" value="UniProtKB-KW"/>
</dbReference>
<dbReference type="OrthoDB" id="8416490at2"/>
<evidence type="ECO:0000256" key="3">
    <source>
        <dbReference type="ARBA" id="ARBA00022741"/>
    </source>
</evidence>
<protein>
    <submittedName>
        <fullName evidence="6">ABC transporter related protein</fullName>
    </submittedName>
</protein>
<keyword evidence="2" id="KW-0677">Repeat</keyword>
<dbReference type="InterPro" id="IPR003439">
    <property type="entry name" value="ABC_transporter-like_ATP-bd"/>
</dbReference>
<reference evidence="6 7" key="1">
    <citation type="submission" date="2010-10" db="EMBL/GenBank/DDBJ databases">
        <title>Complete sequence of Frankia sp. EuI1c.</title>
        <authorList>
            <consortium name="US DOE Joint Genome Institute"/>
            <person name="Lucas S."/>
            <person name="Copeland A."/>
            <person name="Lapidus A."/>
            <person name="Cheng J.-F."/>
            <person name="Bruce D."/>
            <person name="Goodwin L."/>
            <person name="Pitluck S."/>
            <person name="Chertkov O."/>
            <person name="Detter J.C."/>
            <person name="Han C."/>
            <person name="Tapia R."/>
            <person name="Land M."/>
            <person name="Hauser L."/>
            <person name="Jeffries C."/>
            <person name="Kyrpides N."/>
            <person name="Ivanova N."/>
            <person name="Mikhailova N."/>
            <person name="Beauchemin N."/>
            <person name="Sen A."/>
            <person name="Sur S.A."/>
            <person name="Gtari M."/>
            <person name="Wall L."/>
            <person name="Tisa L."/>
            <person name="Woyke T."/>
        </authorList>
    </citation>
    <scope>NUCLEOTIDE SEQUENCE [LARGE SCALE GENOMIC DNA]</scope>
    <source>
        <strain evidence="7">DSM 45817 / CECT 9037 / EuI1c</strain>
    </source>
</reference>
<dbReference type="Proteomes" id="UP000002484">
    <property type="component" value="Chromosome"/>
</dbReference>
<evidence type="ECO:0000256" key="4">
    <source>
        <dbReference type="ARBA" id="ARBA00022840"/>
    </source>
</evidence>
<dbReference type="PROSITE" id="PS50893">
    <property type="entry name" value="ABC_TRANSPORTER_2"/>
    <property type="match status" value="2"/>
</dbReference>
<dbReference type="Pfam" id="PF00005">
    <property type="entry name" value="ABC_tran"/>
    <property type="match status" value="2"/>
</dbReference>
<evidence type="ECO:0000259" key="5">
    <source>
        <dbReference type="PROSITE" id="PS50893"/>
    </source>
</evidence>
<sequence length="525" mass="56076">MAADERPGDRTPAAAYRGVSKTFGAVTALHDITLTIEQGTIHALVGENGAGKSTALGILAGRLAPSTGTVELFGHRLPALQPRESRRLGAAAIYQELTIAPALSAEANVFLGQPMARLGVLSTGSMRRRYEQLCDRLGVPPVPSGRPAGALSVADQQLLEIMRAMASDARLILFDEPTASLGMAERDALLRLMGQMRADGRTIVFVSHNLDEVLQVADTVTVFRGGRLVRTTPRAQITKRETVRSMLGDEVDLSLVRSLQGEAGQDVARRARPASSAGEPLLRVEGLALPGALDDVHLEVRAGEILGLGGLVGSGRTSILRALAGLEPRASGRMILRGQEVRWPRSVRRARDYGIALAPEDRKTQGLALEMSAAVNVVMSDLGQVSSWGWISSSRLRARARDAVTRFGFDPARVDEQAGRLSGGNQQKLLLGRWKHSEPAVLLVDEPTRGIDIGAKEEVLTALEEMASRGLAIIVVSSELEELVVVSDRVIVLAEGRYAGQLDRAEPDFSISAILDKAFSGGQGV</sequence>
<keyword evidence="4" id="KW-0067">ATP-binding</keyword>
<dbReference type="PANTHER" id="PTHR43790">
    <property type="entry name" value="CARBOHYDRATE TRANSPORT ATP-BINDING PROTEIN MG119-RELATED"/>
    <property type="match status" value="1"/>
</dbReference>
<dbReference type="CDD" id="cd03215">
    <property type="entry name" value="ABC_Carb_Monos_II"/>
    <property type="match status" value="1"/>
</dbReference>
<accession>E3IVB1</accession>
<evidence type="ECO:0000256" key="1">
    <source>
        <dbReference type="ARBA" id="ARBA00022448"/>
    </source>
</evidence>
<dbReference type="KEGG" id="fri:FraEuI1c_3262"/>
<evidence type="ECO:0000313" key="6">
    <source>
        <dbReference type="EMBL" id="ADP81275.1"/>
    </source>
</evidence>
<evidence type="ECO:0000313" key="7">
    <source>
        <dbReference type="Proteomes" id="UP000002484"/>
    </source>
</evidence>
<feature type="domain" description="ABC transporter" evidence="5">
    <location>
        <begin position="14"/>
        <end position="250"/>
    </location>
</feature>